<dbReference type="EMBL" id="JAINUF010000009">
    <property type="protein sequence ID" value="KAJ8350187.1"/>
    <property type="molecule type" value="Genomic_DNA"/>
</dbReference>
<keyword evidence="2" id="KW-1185">Reference proteome</keyword>
<evidence type="ECO:0000313" key="1">
    <source>
        <dbReference type="EMBL" id="KAJ8350187.1"/>
    </source>
</evidence>
<dbReference type="AlphaFoldDB" id="A0A9Q1F387"/>
<name>A0A9Q1F387_SYNKA</name>
<protein>
    <submittedName>
        <fullName evidence="1">Uncharacterized protein</fullName>
    </submittedName>
</protein>
<organism evidence="1 2">
    <name type="scientific">Synaphobranchus kaupii</name>
    <name type="common">Kaup's arrowtooth eel</name>
    <dbReference type="NCBI Taxonomy" id="118154"/>
    <lineage>
        <taxon>Eukaryota</taxon>
        <taxon>Metazoa</taxon>
        <taxon>Chordata</taxon>
        <taxon>Craniata</taxon>
        <taxon>Vertebrata</taxon>
        <taxon>Euteleostomi</taxon>
        <taxon>Actinopterygii</taxon>
        <taxon>Neopterygii</taxon>
        <taxon>Teleostei</taxon>
        <taxon>Anguilliformes</taxon>
        <taxon>Synaphobranchidae</taxon>
        <taxon>Synaphobranchus</taxon>
    </lineage>
</organism>
<sequence length="123" mass="13453">MVTFQIDASWGPAPSLRRHADRTHKSHVPFLKGNQQELIGQGCQMVRPGDVLTSAGLPLLSAGARTHRNRIDLSACWAFFITTPKLNYTCAAGLKGKCETHSTVCSLNVEPSQLLEIESVPRI</sequence>
<gene>
    <name evidence="1" type="ORF">SKAU_G00253170</name>
</gene>
<evidence type="ECO:0000313" key="2">
    <source>
        <dbReference type="Proteomes" id="UP001152622"/>
    </source>
</evidence>
<reference evidence="1" key="1">
    <citation type="journal article" date="2023" name="Science">
        <title>Genome structures resolve the early diversification of teleost fishes.</title>
        <authorList>
            <person name="Parey E."/>
            <person name="Louis A."/>
            <person name="Montfort J."/>
            <person name="Bouchez O."/>
            <person name="Roques C."/>
            <person name="Iampietro C."/>
            <person name="Lluch J."/>
            <person name="Castinel A."/>
            <person name="Donnadieu C."/>
            <person name="Desvignes T."/>
            <person name="Floi Bucao C."/>
            <person name="Jouanno E."/>
            <person name="Wen M."/>
            <person name="Mejri S."/>
            <person name="Dirks R."/>
            <person name="Jansen H."/>
            <person name="Henkel C."/>
            <person name="Chen W.J."/>
            <person name="Zahm M."/>
            <person name="Cabau C."/>
            <person name="Klopp C."/>
            <person name="Thompson A.W."/>
            <person name="Robinson-Rechavi M."/>
            <person name="Braasch I."/>
            <person name="Lecointre G."/>
            <person name="Bobe J."/>
            <person name="Postlethwait J.H."/>
            <person name="Berthelot C."/>
            <person name="Roest Crollius H."/>
            <person name="Guiguen Y."/>
        </authorList>
    </citation>
    <scope>NUCLEOTIDE SEQUENCE</scope>
    <source>
        <strain evidence="1">WJC10195</strain>
    </source>
</reference>
<proteinExistence type="predicted"/>
<accession>A0A9Q1F387</accession>
<dbReference type="Proteomes" id="UP001152622">
    <property type="component" value="Chromosome 9"/>
</dbReference>
<comment type="caution">
    <text evidence="1">The sequence shown here is derived from an EMBL/GenBank/DDBJ whole genome shotgun (WGS) entry which is preliminary data.</text>
</comment>